<evidence type="ECO:0000313" key="2">
    <source>
        <dbReference type="Proteomes" id="UP000059419"/>
    </source>
</evidence>
<name>A0A0U5L9E0_9GAMM</name>
<evidence type="ECO:0000313" key="1">
    <source>
        <dbReference type="EMBL" id="CUU25944.1"/>
    </source>
</evidence>
<proteinExistence type="predicted"/>
<reference evidence="2" key="1">
    <citation type="submission" date="2015-11" db="EMBL/GenBank/DDBJ databases">
        <authorList>
            <person name="Blom J."/>
        </authorList>
    </citation>
    <scope>NUCLEOTIDE SEQUENCE [LARGE SCALE GENOMIC DNA]</scope>
    <source>
        <plasmid evidence="2">pEM01</plasmid>
    </source>
</reference>
<accession>A0A0U5L9E0</accession>
<protein>
    <submittedName>
        <fullName evidence="1">Uncharacterized protein</fullName>
    </submittedName>
</protein>
<dbReference type="EMBL" id="LN907828">
    <property type="protein sequence ID" value="CUU25944.1"/>
    <property type="molecule type" value="Genomic_DNA"/>
</dbReference>
<organism evidence="1 2">
    <name type="scientific">Duffyella gerundensis</name>
    <dbReference type="NCBI Taxonomy" id="1619313"/>
    <lineage>
        <taxon>Bacteria</taxon>
        <taxon>Pseudomonadati</taxon>
        <taxon>Pseudomonadota</taxon>
        <taxon>Gammaproteobacteria</taxon>
        <taxon>Enterobacterales</taxon>
        <taxon>Erwiniaceae</taxon>
        <taxon>Duffyella</taxon>
    </lineage>
</organism>
<keyword evidence="2" id="KW-1185">Reference proteome</keyword>
<sequence>MVSPFYLTMFGAGGMKRRGALCHYNVPFNAV</sequence>
<dbReference type="Proteomes" id="UP000059419">
    <property type="component" value="Plasmid pEM01"/>
</dbReference>
<gene>
    <name evidence="1" type="ORF">EM595_p0246</name>
</gene>
<dbReference type="PATRIC" id="fig|1619313.3.peg.3854"/>
<geneLocation type="plasmid" evidence="2">
    <name>pEM01</name>
</geneLocation>
<dbReference type="KEGG" id="ege:EM595_p0246"/>
<dbReference type="AlphaFoldDB" id="A0A0U5L9E0"/>